<dbReference type="Proteomes" id="UP001500974">
    <property type="component" value="Unassembled WGS sequence"/>
</dbReference>
<keyword evidence="4" id="KW-1185">Reference proteome</keyword>
<reference evidence="4" key="1">
    <citation type="journal article" date="2019" name="Int. J. Syst. Evol. Microbiol.">
        <title>The Global Catalogue of Microorganisms (GCM) 10K type strain sequencing project: providing services to taxonomists for standard genome sequencing and annotation.</title>
        <authorList>
            <consortium name="The Broad Institute Genomics Platform"/>
            <consortium name="The Broad Institute Genome Sequencing Center for Infectious Disease"/>
            <person name="Wu L."/>
            <person name="Ma J."/>
        </authorList>
    </citation>
    <scope>NUCLEOTIDE SEQUENCE [LARGE SCALE GENOMIC DNA]</scope>
    <source>
        <strain evidence="4">JCM 14917</strain>
    </source>
</reference>
<feature type="compositionally biased region" description="Pro residues" evidence="1">
    <location>
        <begin position="108"/>
        <end position="120"/>
    </location>
</feature>
<dbReference type="EMBL" id="BAAAON010000001">
    <property type="protein sequence ID" value="GAA2172137.1"/>
    <property type="molecule type" value="Genomic_DNA"/>
</dbReference>
<keyword evidence="2" id="KW-0812">Transmembrane</keyword>
<feature type="compositionally biased region" description="Acidic residues" evidence="1">
    <location>
        <begin position="136"/>
        <end position="147"/>
    </location>
</feature>
<organism evidence="3 4">
    <name type="scientific">Arthrobacter parietis</name>
    <dbReference type="NCBI Taxonomy" id="271434"/>
    <lineage>
        <taxon>Bacteria</taxon>
        <taxon>Bacillati</taxon>
        <taxon>Actinomycetota</taxon>
        <taxon>Actinomycetes</taxon>
        <taxon>Micrococcales</taxon>
        <taxon>Micrococcaceae</taxon>
        <taxon>Arthrobacter</taxon>
    </lineage>
</organism>
<proteinExistence type="predicted"/>
<sequence>MMCGDTWYMKRSQVHTWLITAASAGAVVAVGVAMIGSLRGPAPENLGPAVGVTDTQVPAPPGTPSPSPTQTPTPASTAAPSVSPSEVPAPPAPEPSAEATVEPTEAASPPPAVVPAPPPVIQDDDDDRGRGRGGDDGIEDDGEVDDD</sequence>
<gene>
    <name evidence="3" type="ORF">GCM10009784_01420</name>
</gene>
<feature type="region of interest" description="Disordered" evidence="1">
    <location>
        <begin position="40"/>
        <end position="147"/>
    </location>
</feature>
<evidence type="ECO:0000256" key="2">
    <source>
        <dbReference type="SAM" id="Phobius"/>
    </source>
</evidence>
<evidence type="ECO:0000256" key="1">
    <source>
        <dbReference type="SAM" id="MobiDB-lite"/>
    </source>
</evidence>
<comment type="caution">
    <text evidence="3">The sequence shown here is derived from an EMBL/GenBank/DDBJ whole genome shotgun (WGS) entry which is preliminary data.</text>
</comment>
<keyword evidence="2" id="KW-0472">Membrane</keyword>
<feature type="compositionally biased region" description="Low complexity" evidence="1">
    <location>
        <begin position="72"/>
        <end position="86"/>
    </location>
</feature>
<feature type="compositionally biased region" description="Low complexity" evidence="1">
    <location>
        <begin position="95"/>
        <end position="107"/>
    </location>
</feature>
<protein>
    <submittedName>
        <fullName evidence="3">Uncharacterized protein</fullName>
    </submittedName>
</protein>
<feature type="transmembrane region" description="Helical" evidence="2">
    <location>
        <begin position="17"/>
        <end position="38"/>
    </location>
</feature>
<feature type="compositionally biased region" description="Pro residues" evidence="1">
    <location>
        <begin position="58"/>
        <end position="71"/>
    </location>
</feature>
<evidence type="ECO:0000313" key="3">
    <source>
        <dbReference type="EMBL" id="GAA2172137.1"/>
    </source>
</evidence>
<evidence type="ECO:0000313" key="4">
    <source>
        <dbReference type="Proteomes" id="UP001500974"/>
    </source>
</evidence>
<name>A0ABP5ME00_9MICC</name>
<accession>A0ABP5ME00</accession>
<keyword evidence="2" id="KW-1133">Transmembrane helix</keyword>